<organism evidence="4 5">
    <name type="scientific">Streptacidiphilus cavernicola</name>
    <dbReference type="NCBI Taxonomy" id="3342716"/>
    <lineage>
        <taxon>Bacteria</taxon>
        <taxon>Bacillati</taxon>
        <taxon>Actinomycetota</taxon>
        <taxon>Actinomycetes</taxon>
        <taxon>Kitasatosporales</taxon>
        <taxon>Streptomycetaceae</taxon>
        <taxon>Streptacidiphilus</taxon>
    </lineage>
</organism>
<evidence type="ECO:0000256" key="3">
    <source>
        <dbReference type="SAM" id="SignalP"/>
    </source>
</evidence>
<proteinExistence type="predicted"/>
<keyword evidence="2" id="KW-1133">Transmembrane helix</keyword>
<protein>
    <recommendedName>
        <fullName evidence="6">Tat pathway signal sequence domain protein</fullName>
    </recommendedName>
</protein>
<name>A0ABV6UEI0_9ACTN</name>
<feature type="chain" id="PRO_5047341655" description="Tat pathway signal sequence domain protein" evidence="3">
    <location>
        <begin position="31"/>
        <end position="114"/>
    </location>
</feature>
<keyword evidence="5" id="KW-1185">Reference proteome</keyword>
<sequence length="114" mass="11262">MQLSRGPRTPLRRRAAAAALLLCWAGGLSAASGPALAGTALADTAPTGRPAATATAAARPAPARAPARAARPRPPASENAADPGDGTPGVVPIILGLVLTGIAVYKHRGLPRGH</sequence>
<evidence type="ECO:0000313" key="5">
    <source>
        <dbReference type="Proteomes" id="UP001592528"/>
    </source>
</evidence>
<dbReference type="EMBL" id="JBHEZZ010000001">
    <property type="protein sequence ID" value="MFC1399860.1"/>
    <property type="molecule type" value="Genomic_DNA"/>
</dbReference>
<accession>A0ABV6UEI0</accession>
<reference evidence="4 5" key="1">
    <citation type="submission" date="2024-09" db="EMBL/GenBank/DDBJ databases">
        <authorList>
            <person name="Lee S.D."/>
        </authorList>
    </citation>
    <scope>NUCLEOTIDE SEQUENCE [LARGE SCALE GENOMIC DNA]</scope>
    <source>
        <strain evidence="4 5">N1-5</strain>
    </source>
</reference>
<feature type="compositionally biased region" description="Low complexity" evidence="1">
    <location>
        <begin position="40"/>
        <end position="69"/>
    </location>
</feature>
<evidence type="ECO:0000256" key="2">
    <source>
        <dbReference type="SAM" id="Phobius"/>
    </source>
</evidence>
<keyword evidence="3" id="KW-0732">Signal</keyword>
<evidence type="ECO:0008006" key="6">
    <source>
        <dbReference type="Google" id="ProtNLM"/>
    </source>
</evidence>
<feature type="region of interest" description="Disordered" evidence="1">
    <location>
        <begin position="40"/>
        <end position="88"/>
    </location>
</feature>
<evidence type="ECO:0000256" key="1">
    <source>
        <dbReference type="SAM" id="MobiDB-lite"/>
    </source>
</evidence>
<comment type="caution">
    <text evidence="4">The sequence shown here is derived from an EMBL/GenBank/DDBJ whole genome shotgun (WGS) entry which is preliminary data.</text>
</comment>
<feature type="transmembrane region" description="Helical" evidence="2">
    <location>
        <begin position="89"/>
        <end position="105"/>
    </location>
</feature>
<dbReference type="Proteomes" id="UP001592528">
    <property type="component" value="Unassembled WGS sequence"/>
</dbReference>
<feature type="signal peptide" evidence="3">
    <location>
        <begin position="1"/>
        <end position="30"/>
    </location>
</feature>
<dbReference type="RefSeq" id="WP_030250262.1">
    <property type="nucleotide sequence ID" value="NZ_JBHEZZ010000001.1"/>
</dbReference>
<evidence type="ECO:0000313" key="4">
    <source>
        <dbReference type="EMBL" id="MFC1399860.1"/>
    </source>
</evidence>
<keyword evidence="2" id="KW-0472">Membrane</keyword>
<gene>
    <name evidence="4" type="ORF">ACEZDJ_00955</name>
</gene>
<keyword evidence="2" id="KW-0812">Transmembrane</keyword>